<proteinExistence type="predicted"/>
<dbReference type="EMBL" id="GEBQ01019011">
    <property type="protein sequence ID" value="JAT20966.1"/>
    <property type="molecule type" value="Transcribed_RNA"/>
</dbReference>
<dbReference type="PANTHER" id="PTHR45913">
    <property type="entry name" value="EPM2A-INTERACTING PROTEIN 1"/>
    <property type="match status" value="1"/>
</dbReference>
<evidence type="ECO:0000313" key="1">
    <source>
        <dbReference type="EMBL" id="JAT20966.1"/>
    </source>
</evidence>
<dbReference type="EMBL" id="GEBQ01002079">
    <property type="protein sequence ID" value="JAT37898.1"/>
    <property type="molecule type" value="Transcribed_RNA"/>
</dbReference>
<organism evidence="2">
    <name type="scientific">Graphocephala atropunctata</name>
    <dbReference type="NCBI Taxonomy" id="36148"/>
    <lineage>
        <taxon>Eukaryota</taxon>
        <taxon>Metazoa</taxon>
        <taxon>Ecdysozoa</taxon>
        <taxon>Arthropoda</taxon>
        <taxon>Hexapoda</taxon>
        <taxon>Insecta</taxon>
        <taxon>Pterygota</taxon>
        <taxon>Neoptera</taxon>
        <taxon>Paraneoptera</taxon>
        <taxon>Hemiptera</taxon>
        <taxon>Auchenorrhyncha</taxon>
        <taxon>Membracoidea</taxon>
        <taxon>Cicadellidae</taxon>
        <taxon>Cicadellinae</taxon>
        <taxon>Cicadellini</taxon>
        <taxon>Graphocephala</taxon>
    </lineage>
</organism>
<dbReference type="PANTHER" id="PTHR45913:SF21">
    <property type="entry name" value="DUF4371 DOMAIN-CONTAINING PROTEIN"/>
    <property type="match status" value="1"/>
</dbReference>
<accession>A0A1B6MPL2</accession>
<protein>
    <submittedName>
        <fullName evidence="2">Uncharacterized protein</fullName>
    </submittedName>
</protein>
<reference evidence="2" key="1">
    <citation type="submission" date="2015-11" db="EMBL/GenBank/DDBJ databases">
        <title>De novo transcriptome assembly of four potential Pierce s Disease insect vectors from Arizona vineyards.</title>
        <authorList>
            <person name="Tassone E.E."/>
        </authorList>
    </citation>
    <scope>NUCLEOTIDE SEQUENCE</scope>
</reference>
<dbReference type="InterPro" id="IPR012337">
    <property type="entry name" value="RNaseH-like_sf"/>
</dbReference>
<name>A0A1B6MPL2_9HEMI</name>
<sequence>MLSKKRKYEEENRVFNTDWEEEFVFVERNCKPMCLLCQTTLSQFKASNLKRHHDTNHGGFCKDFPIGSQLRKTKLKSLKEKLDCQSRVMSMFTKEADLTTEAGLVLAFNIAKAKKPYTEGEFIKKNMSQVVSILDPENKKLQKLIDQMPAARHTIERRISVISGDIVGNLQQNLSECSAISLALDESTDVKDKPQLAIFVRYVTKDLEVEEELLDLVTLNVTTRGCDIKEALDGVLLKNSVPKGSIVSIATDGAPAMVGKKQGLIGLLNEDTSYPDFLPVHCIIHREHLAAKYFQYPQIMQVVLTIVNYIRSSAKTHRQFKSFLEGLDNDELPDDVSWYCLVRWLSVSNVLDRFFSIT</sequence>
<evidence type="ECO:0000313" key="2">
    <source>
        <dbReference type="EMBL" id="JAT37898.1"/>
    </source>
</evidence>
<gene>
    <name evidence="1" type="ORF">g.40781</name>
    <name evidence="2" type="ORF">g.40786</name>
</gene>
<dbReference type="AlphaFoldDB" id="A0A1B6MPL2"/>
<dbReference type="SUPFAM" id="SSF53098">
    <property type="entry name" value="Ribonuclease H-like"/>
    <property type="match status" value="1"/>
</dbReference>